<dbReference type="PANTHER" id="PTHR45689:SF4">
    <property type="entry name" value="POTASSIUM_SODIUM HYPERPOLARIZATION-ACTIVATED CYCLIC NUCLEOTIDE-GATED CHANNEL 4"/>
    <property type="match status" value="1"/>
</dbReference>
<feature type="non-terminal residue" evidence="26">
    <location>
        <position position="838"/>
    </location>
</feature>
<sequence>MERLQSSMRKRLYSLPQNIGPKPVAVDEGDHGDKDTKRKSIRLKHLSSPSPASSCRSIEETRSDDLDRDVPVKSNLNGDCRFFRGSLSSITGRHPPGSDPAEQQRLIPAADVGVSGSFEEGPAAQQRAACGLGGTSAFDQPAFIKLEGAEQILPEDERLYQAGFMHRQFGAMLQPGVNKFSLRMLGSERAVEHERERVKSAGFWIIHPYSDFRFYWDLTMLLLMVGNLIIIPVGITFFKDEHTPPWIVFNVVSDTFFLMDLVLNFRTGIVKEDNTEIILDPQKIKIKYLKSWFMVDFISSIPVDYIFLIVETRINSDFYKTARALRIVRFTKILSLLRLLRLSRLIRYIHQWEEVFHMTYDLASAMVRIMNLIGMMLLLCHWDGCLQFLVPMLQDFPPDCWVTRNKMVNDTWGQQYSYALFKAMSHMLCIGYGLYPPIGMADVWLTILSMIVGATCFAMFVGHATALIQSLDSCRRQYQEKYKQVEQYMSFHKLPADMRQRIHEYYEHRYQGKMFDEESILEELNEPLREEIINFNCRKLVASMPLFANADPNFVTSMLTKLRFEVFQPGDYIIREGTIGKKMYFIQHGVVSVLTKSSKDTKLSDGSYFGEICLLTRGRRTASVRADNYCRLYSLSVDNFNEVLEEYPMMRRAFETVALDRLDRIGKRNSVLQHKVQHHQSSGTLNLQESEIIQRIVQHDRDMAQCTQLIQSSLNPSPVPPSPTPIIWTPLVQAPLQAAAATTPLALALAHQTQLPPILLHHPVVSGSLKDPPGHPKKVYVGVNSCGSGPGSPTCSSKVRAALETPTLASLRTHQLSAGAVSPTPVSQPIFTSSLQPL</sequence>
<dbReference type="InterPro" id="IPR005821">
    <property type="entry name" value="Ion_trans_dom"/>
</dbReference>
<evidence type="ECO:0000256" key="2">
    <source>
        <dbReference type="ARBA" id="ARBA00006305"/>
    </source>
</evidence>
<keyword evidence="9" id="KW-0547">Nucleotide-binding</keyword>
<evidence type="ECO:0000259" key="25">
    <source>
        <dbReference type="PROSITE" id="PS50042"/>
    </source>
</evidence>
<dbReference type="InterPro" id="IPR018488">
    <property type="entry name" value="cNMP-bd_CS"/>
</dbReference>
<evidence type="ECO:0000256" key="6">
    <source>
        <dbReference type="ARBA" id="ARBA00022538"/>
    </source>
</evidence>
<feature type="compositionally biased region" description="Basic and acidic residues" evidence="23">
    <location>
        <begin position="28"/>
        <end position="38"/>
    </location>
</feature>
<accession>Q4S1B1</accession>
<evidence type="ECO:0000256" key="23">
    <source>
        <dbReference type="SAM" id="MobiDB-lite"/>
    </source>
</evidence>
<feature type="transmembrane region" description="Helical" evidence="24">
    <location>
        <begin position="416"/>
        <end position="435"/>
    </location>
</feature>
<feature type="transmembrane region" description="Helical" evidence="24">
    <location>
        <begin position="214"/>
        <end position="238"/>
    </location>
</feature>
<reference evidence="26" key="1">
    <citation type="journal article" date="2004" name="Nature">
        <title>Genome duplication in the teleost fish Tetraodon nigroviridis reveals the early vertebrate proto-karyotype.</title>
        <authorList>
            <person name="Jaillon O."/>
            <person name="Aury J.-M."/>
            <person name="Brunet F."/>
            <person name="Petit J.-L."/>
            <person name="Stange-Thomann N."/>
            <person name="Mauceli E."/>
            <person name="Bouneau L."/>
            <person name="Fischer C."/>
            <person name="Ozouf-Costaz C."/>
            <person name="Bernot A."/>
            <person name="Nicaud S."/>
            <person name="Jaffe D."/>
            <person name="Fisher S."/>
            <person name="Lutfalla G."/>
            <person name="Dossat C."/>
            <person name="Segurens B."/>
            <person name="Dasilva C."/>
            <person name="Salanoubat M."/>
            <person name="Levy M."/>
            <person name="Boudet N."/>
            <person name="Castellano S."/>
            <person name="Anthouard V."/>
            <person name="Jubin C."/>
            <person name="Castelli V."/>
            <person name="Katinka M."/>
            <person name="Vacherie B."/>
            <person name="Biemont C."/>
            <person name="Skalli Z."/>
            <person name="Cattolico L."/>
            <person name="Poulain J."/>
            <person name="De Berardinis V."/>
            <person name="Cruaud C."/>
            <person name="Duprat S."/>
            <person name="Brottier P."/>
            <person name="Coutanceau J.-P."/>
            <person name="Gouzy J."/>
            <person name="Parra G."/>
            <person name="Lardier G."/>
            <person name="Chapple C."/>
            <person name="McKernan K.J."/>
            <person name="McEwan P."/>
            <person name="Bosak S."/>
            <person name="Kellis M."/>
            <person name="Volff J.-N."/>
            <person name="Guigo R."/>
            <person name="Zody M.C."/>
            <person name="Mesirov J."/>
            <person name="Lindblad-Toh K."/>
            <person name="Birren B."/>
            <person name="Nusbaum C."/>
            <person name="Kahn D."/>
            <person name="Robinson-Rechavi M."/>
            <person name="Laudet V."/>
            <person name="Schachter V."/>
            <person name="Quetier F."/>
            <person name="Saurin W."/>
            <person name="Scarpelli C."/>
            <person name="Wincker P."/>
            <person name="Lander E.S."/>
            <person name="Weissenbach J."/>
            <person name="Roest Crollius H."/>
        </authorList>
    </citation>
    <scope>NUCLEOTIDE SEQUENCE [LARGE SCALE GENOMIC DNA]</scope>
</reference>
<keyword evidence="4" id="KW-0894">Sodium channel</keyword>
<feature type="compositionally biased region" description="Basic and acidic residues" evidence="23">
    <location>
        <begin position="57"/>
        <end position="71"/>
    </location>
</feature>
<dbReference type="PROSITE" id="PS50042">
    <property type="entry name" value="CNMP_BINDING_3"/>
    <property type="match status" value="1"/>
</dbReference>
<dbReference type="Gene3D" id="2.60.120.10">
    <property type="entry name" value="Jelly Rolls"/>
    <property type="match status" value="1"/>
</dbReference>
<reference evidence="26" key="2">
    <citation type="submission" date="2004-02" db="EMBL/GenBank/DDBJ databases">
        <authorList>
            <consortium name="Genoscope"/>
            <consortium name="Whitehead Institute Centre for Genome Research"/>
        </authorList>
    </citation>
    <scope>NUCLEOTIDE SEQUENCE</scope>
</reference>
<evidence type="ECO:0000256" key="16">
    <source>
        <dbReference type="ARBA" id="ARBA00023136"/>
    </source>
</evidence>
<evidence type="ECO:0000256" key="17">
    <source>
        <dbReference type="ARBA" id="ARBA00023149"/>
    </source>
</evidence>
<keyword evidence="13 24" id="KW-1133">Transmembrane helix</keyword>
<organism evidence="26">
    <name type="scientific">Tetraodon nigroviridis</name>
    <name type="common">Spotted green pufferfish</name>
    <name type="synonym">Chelonodon nigroviridis</name>
    <dbReference type="NCBI Taxonomy" id="99883"/>
    <lineage>
        <taxon>Eukaryota</taxon>
        <taxon>Metazoa</taxon>
        <taxon>Chordata</taxon>
        <taxon>Craniata</taxon>
        <taxon>Vertebrata</taxon>
        <taxon>Euteleostomi</taxon>
        <taxon>Actinopterygii</taxon>
        <taxon>Neopterygii</taxon>
        <taxon>Teleostei</taxon>
        <taxon>Neoteleostei</taxon>
        <taxon>Acanthomorphata</taxon>
        <taxon>Eupercaria</taxon>
        <taxon>Tetraodontiformes</taxon>
        <taxon>Tetradontoidea</taxon>
        <taxon>Tetraodontidae</taxon>
        <taxon>Tetraodon</taxon>
    </lineage>
</organism>
<comment type="catalytic activity">
    <reaction evidence="22">
        <text>Na(+)(in) = Na(+)(out)</text>
        <dbReference type="Rhea" id="RHEA:34963"/>
        <dbReference type="ChEBI" id="CHEBI:29101"/>
    </reaction>
</comment>
<comment type="subcellular location">
    <subcellularLocation>
        <location evidence="1">Cell membrane</location>
        <topology evidence="1">Multi-pass membrane protein</topology>
    </subcellularLocation>
</comment>
<dbReference type="PROSITE" id="PS00888">
    <property type="entry name" value="CNMP_BINDING_1"/>
    <property type="match status" value="1"/>
</dbReference>
<dbReference type="GO" id="GO:0030424">
    <property type="term" value="C:axon"/>
    <property type="evidence" value="ECO:0007669"/>
    <property type="project" value="TreeGrafter"/>
</dbReference>
<evidence type="ECO:0000256" key="21">
    <source>
        <dbReference type="ARBA" id="ARBA00034430"/>
    </source>
</evidence>
<comment type="similarity">
    <text evidence="2">Belongs to the potassium channel HCN family.</text>
</comment>
<evidence type="ECO:0000256" key="12">
    <source>
        <dbReference type="ARBA" id="ARBA00022958"/>
    </source>
</evidence>
<evidence type="ECO:0000256" key="3">
    <source>
        <dbReference type="ARBA" id="ARBA00022448"/>
    </source>
</evidence>
<evidence type="ECO:0000256" key="20">
    <source>
        <dbReference type="ARBA" id="ARBA00023303"/>
    </source>
</evidence>
<dbReference type="InterPro" id="IPR013621">
    <property type="entry name" value="Ion_trans_N"/>
</dbReference>
<dbReference type="Pfam" id="PF00520">
    <property type="entry name" value="Ion_trans"/>
    <property type="match status" value="1"/>
</dbReference>
<feature type="region of interest" description="Disordered" evidence="23">
    <location>
        <begin position="1"/>
        <end position="71"/>
    </location>
</feature>
<keyword evidence="16 24" id="KW-0472">Membrane</keyword>
<evidence type="ECO:0000256" key="5">
    <source>
        <dbReference type="ARBA" id="ARBA00022475"/>
    </source>
</evidence>
<evidence type="ECO:0000256" key="13">
    <source>
        <dbReference type="ARBA" id="ARBA00022989"/>
    </source>
</evidence>
<keyword evidence="18" id="KW-0739">Sodium transport</keyword>
<name>Q4S1B1_TETNG</name>
<dbReference type="InterPro" id="IPR000595">
    <property type="entry name" value="cNMP-bd_dom"/>
</dbReference>
<evidence type="ECO:0000256" key="8">
    <source>
        <dbReference type="ARBA" id="ARBA00022692"/>
    </source>
</evidence>
<feature type="transmembrane region" description="Helical" evidence="24">
    <location>
        <begin position="447"/>
        <end position="468"/>
    </location>
</feature>
<evidence type="ECO:0000313" key="26">
    <source>
        <dbReference type="EMBL" id="CAG05571.1"/>
    </source>
</evidence>
<evidence type="ECO:0000256" key="9">
    <source>
        <dbReference type="ARBA" id="ARBA00022741"/>
    </source>
</evidence>
<keyword evidence="19" id="KW-1071">Ligand-gated ion channel</keyword>
<dbReference type="InterPro" id="IPR003938">
    <property type="entry name" value="K_chnl_volt-dep_EAG/ELK/ERG"/>
</dbReference>
<keyword evidence="5" id="KW-1003">Cell membrane</keyword>
<dbReference type="CDD" id="cd00038">
    <property type="entry name" value="CAP_ED"/>
    <property type="match status" value="1"/>
</dbReference>
<dbReference type="GO" id="GO:0005249">
    <property type="term" value="F:voltage-gated potassium channel activity"/>
    <property type="evidence" value="ECO:0007669"/>
    <property type="project" value="InterPro"/>
</dbReference>
<evidence type="ECO:0000256" key="19">
    <source>
        <dbReference type="ARBA" id="ARBA00023286"/>
    </source>
</evidence>
<keyword evidence="20" id="KW-0407">Ion channel</keyword>
<comment type="caution">
    <text evidence="26">The sequence shown here is derived from an EMBL/GenBank/DDBJ whole genome shotgun (WGS) entry which is preliminary data.</text>
</comment>
<keyword evidence="14" id="KW-0915">Sodium</keyword>
<keyword evidence="3" id="KW-0813">Transport</keyword>
<dbReference type="GO" id="GO:0030425">
    <property type="term" value="C:dendrite"/>
    <property type="evidence" value="ECO:0007669"/>
    <property type="project" value="TreeGrafter"/>
</dbReference>
<keyword evidence="15" id="KW-0406">Ion transport</keyword>
<comment type="catalytic activity">
    <reaction evidence="21">
        <text>K(+)(in) = K(+)(out)</text>
        <dbReference type="Rhea" id="RHEA:29463"/>
        <dbReference type="ChEBI" id="CHEBI:29103"/>
    </reaction>
</comment>
<keyword evidence="8 24" id="KW-0812">Transmembrane</keyword>
<feature type="compositionally biased region" description="Low complexity" evidence="23">
    <location>
        <begin position="47"/>
        <end position="56"/>
    </location>
</feature>
<dbReference type="HOGENOM" id="CLU_005746_15_0_1"/>
<evidence type="ECO:0000256" key="15">
    <source>
        <dbReference type="ARBA" id="ARBA00023065"/>
    </source>
</evidence>
<evidence type="ECO:0000256" key="1">
    <source>
        <dbReference type="ARBA" id="ARBA00004651"/>
    </source>
</evidence>
<dbReference type="FunFam" id="1.10.287.70:FF:000031">
    <property type="entry name" value="Potassium/sodium hyperpolarization-activated cyclic nucleotide-gated channel 1, putative"/>
    <property type="match status" value="1"/>
</dbReference>
<dbReference type="Gene3D" id="1.10.287.630">
    <property type="entry name" value="Helix hairpin bin"/>
    <property type="match status" value="1"/>
</dbReference>
<evidence type="ECO:0000256" key="14">
    <source>
        <dbReference type="ARBA" id="ARBA00023053"/>
    </source>
</evidence>
<keyword evidence="17" id="KW-0114">cAMP</keyword>
<dbReference type="Pfam" id="PF00027">
    <property type="entry name" value="cNMP_binding"/>
    <property type="match status" value="1"/>
</dbReference>
<evidence type="ECO:0000256" key="7">
    <source>
        <dbReference type="ARBA" id="ARBA00022566"/>
    </source>
</evidence>
<feature type="domain" description="Cyclic nucleotide-binding" evidence="25">
    <location>
        <begin position="546"/>
        <end position="661"/>
    </location>
</feature>
<dbReference type="GO" id="GO:0030552">
    <property type="term" value="F:cAMP binding"/>
    <property type="evidence" value="ECO:0007669"/>
    <property type="project" value="UniProtKB-KW"/>
</dbReference>
<dbReference type="Gene3D" id="1.10.287.70">
    <property type="match status" value="1"/>
</dbReference>
<dbReference type="PRINTS" id="PR01463">
    <property type="entry name" value="EAGCHANLFMLY"/>
</dbReference>
<evidence type="ECO:0000256" key="22">
    <source>
        <dbReference type="ARBA" id="ARBA00036239"/>
    </source>
</evidence>
<dbReference type="FunFam" id="2.60.120.10:FF:000007">
    <property type="entry name" value="Putative potassium/sodium hyperpolarization-activated cyclic nucleotide-gated channel 2"/>
    <property type="match status" value="1"/>
</dbReference>
<evidence type="ECO:0000256" key="18">
    <source>
        <dbReference type="ARBA" id="ARBA00023201"/>
    </source>
</evidence>
<dbReference type="InterPro" id="IPR014710">
    <property type="entry name" value="RmlC-like_jellyroll"/>
</dbReference>
<proteinExistence type="inferred from homology"/>
<evidence type="ECO:0000256" key="11">
    <source>
        <dbReference type="ARBA" id="ARBA00022882"/>
    </source>
</evidence>
<dbReference type="SUPFAM" id="SSF81324">
    <property type="entry name" value="Voltage-gated potassium channels"/>
    <property type="match status" value="1"/>
</dbReference>
<evidence type="ECO:0000256" key="24">
    <source>
        <dbReference type="SAM" id="Phobius"/>
    </source>
</evidence>
<keyword evidence="7" id="KW-0116">cAMP-binding</keyword>
<keyword evidence="11" id="KW-0851">Voltage-gated channel</keyword>
<dbReference type="FunFam" id="1.10.287.630:FF:000002">
    <property type="entry name" value="Potassium/sodium hyperpolarization-activated cyclic nucleotide-gated channel 4"/>
    <property type="match status" value="1"/>
</dbReference>
<dbReference type="GO" id="GO:0005272">
    <property type="term" value="F:sodium channel activity"/>
    <property type="evidence" value="ECO:0007669"/>
    <property type="project" value="UniProtKB-KW"/>
</dbReference>
<protein>
    <submittedName>
        <fullName evidence="26">(spotted green pufferfish) hypothetical protein</fullName>
    </submittedName>
</protein>
<keyword evidence="10" id="KW-0631">Potassium channel</keyword>
<dbReference type="SUPFAM" id="SSF51206">
    <property type="entry name" value="cAMP-binding domain-like"/>
    <property type="match status" value="1"/>
</dbReference>
<evidence type="ECO:0000256" key="10">
    <source>
        <dbReference type="ARBA" id="ARBA00022826"/>
    </source>
</evidence>
<dbReference type="AlphaFoldDB" id="Q4S1B1"/>
<keyword evidence="12" id="KW-0630">Potassium</keyword>
<keyword evidence="6" id="KW-0633">Potassium transport</keyword>
<gene>
    <name evidence="26" type="ORF">GSTENG00025631001</name>
</gene>
<dbReference type="PANTHER" id="PTHR45689">
    <property type="entry name" value="I[[H]] CHANNEL, ISOFORM E"/>
    <property type="match status" value="1"/>
</dbReference>
<dbReference type="Pfam" id="PF08412">
    <property type="entry name" value="Ion_trans_N"/>
    <property type="match status" value="1"/>
</dbReference>
<dbReference type="GO" id="GO:0098855">
    <property type="term" value="C:HCN channel complex"/>
    <property type="evidence" value="ECO:0007669"/>
    <property type="project" value="TreeGrafter"/>
</dbReference>
<evidence type="ECO:0000256" key="4">
    <source>
        <dbReference type="ARBA" id="ARBA00022461"/>
    </source>
</evidence>
<dbReference type="GO" id="GO:0003254">
    <property type="term" value="P:regulation of membrane depolarization"/>
    <property type="evidence" value="ECO:0007669"/>
    <property type="project" value="TreeGrafter"/>
</dbReference>
<feature type="transmembrane region" description="Helical" evidence="24">
    <location>
        <begin position="244"/>
        <end position="263"/>
    </location>
</feature>
<dbReference type="KEGG" id="tng:GSTEN00025631G001"/>
<dbReference type="EMBL" id="CAAE01014769">
    <property type="protein sequence ID" value="CAG05571.1"/>
    <property type="molecule type" value="Genomic_DNA"/>
</dbReference>
<dbReference type="InterPro" id="IPR018490">
    <property type="entry name" value="cNMP-bd_dom_sf"/>
</dbReference>
<dbReference type="OrthoDB" id="421226at2759"/>
<dbReference type="SMART" id="SM00100">
    <property type="entry name" value="cNMP"/>
    <property type="match status" value="1"/>
</dbReference>
<dbReference type="InterPro" id="IPR051413">
    <property type="entry name" value="K/Na_HCN_channel"/>
</dbReference>